<evidence type="ECO:0000256" key="7">
    <source>
        <dbReference type="RuleBase" id="RU363032"/>
    </source>
</evidence>
<evidence type="ECO:0000256" key="3">
    <source>
        <dbReference type="ARBA" id="ARBA00022475"/>
    </source>
</evidence>
<name>A0A0D8I7C4_9CLOT</name>
<dbReference type="RefSeq" id="WP_044825793.1">
    <property type="nucleotide sequence ID" value="NZ_CP009687.1"/>
</dbReference>
<evidence type="ECO:0000256" key="6">
    <source>
        <dbReference type="ARBA" id="ARBA00023136"/>
    </source>
</evidence>
<protein>
    <submittedName>
        <fullName evidence="8">Gluthatione ABC transport system permease protein GsiD</fullName>
    </submittedName>
</protein>
<keyword evidence="3" id="KW-1003">Cell membrane</keyword>
<dbReference type="KEGG" id="cace:CACET_c07940"/>
<dbReference type="PANTHER" id="PTHR43386:SF1">
    <property type="entry name" value="D,D-DIPEPTIDE TRANSPORT SYSTEM PERMEASE PROTEIN DDPC-RELATED"/>
    <property type="match status" value="1"/>
</dbReference>
<comment type="subcellular location">
    <subcellularLocation>
        <location evidence="1 7">Cell membrane</location>
        <topology evidence="1 7">Multi-pass membrane protein</topology>
    </subcellularLocation>
</comment>
<evidence type="ECO:0000256" key="1">
    <source>
        <dbReference type="ARBA" id="ARBA00004651"/>
    </source>
</evidence>
<dbReference type="PANTHER" id="PTHR43386">
    <property type="entry name" value="OLIGOPEPTIDE TRANSPORT SYSTEM PERMEASE PROTEIN APPC"/>
    <property type="match status" value="1"/>
</dbReference>
<organism evidence="8 9">
    <name type="scientific">Clostridium aceticum</name>
    <dbReference type="NCBI Taxonomy" id="84022"/>
    <lineage>
        <taxon>Bacteria</taxon>
        <taxon>Bacillati</taxon>
        <taxon>Bacillota</taxon>
        <taxon>Clostridia</taxon>
        <taxon>Eubacteriales</taxon>
        <taxon>Clostridiaceae</taxon>
        <taxon>Clostridium</taxon>
    </lineage>
</organism>
<dbReference type="AlphaFoldDB" id="A0A0D8I7C4"/>
<dbReference type="EMBL" id="CP009687">
    <property type="protein sequence ID" value="AKL94304.1"/>
    <property type="molecule type" value="Genomic_DNA"/>
</dbReference>
<dbReference type="InterPro" id="IPR000515">
    <property type="entry name" value="MetI-like"/>
</dbReference>
<evidence type="ECO:0000256" key="5">
    <source>
        <dbReference type="ARBA" id="ARBA00022989"/>
    </source>
</evidence>
<feature type="transmembrane region" description="Helical" evidence="7">
    <location>
        <begin position="247"/>
        <end position="266"/>
    </location>
</feature>
<gene>
    <name evidence="8" type="primary">gsiD</name>
    <name evidence="8" type="ORF">CACET_c07940</name>
</gene>
<reference evidence="8 9" key="1">
    <citation type="submission" date="2014-10" db="EMBL/GenBank/DDBJ databases">
        <title>Genome sequence of Clostridium aceticum DSM 1496.</title>
        <authorList>
            <person name="Poehlein A."/>
            <person name="Schiel-Bengelsdorf B."/>
            <person name="Gottschalk G."/>
            <person name="Duerre P."/>
            <person name="Daniel R."/>
        </authorList>
    </citation>
    <scope>NUCLEOTIDE SEQUENCE [LARGE SCALE GENOMIC DNA]</scope>
    <source>
        <strain evidence="8 9">DSM 1496</strain>
    </source>
</reference>
<feature type="transmembrane region" description="Helical" evidence="7">
    <location>
        <begin position="76"/>
        <end position="101"/>
    </location>
</feature>
<dbReference type="SUPFAM" id="SSF161098">
    <property type="entry name" value="MetI-like"/>
    <property type="match status" value="1"/>
</dbReference>
<feature type="transmembrane region" description="Helical" evidence="7">
    <location>
        <begin position="12"/>
        <end position="35"/>
    </location>
</feature>
<evidence type="ECO:0000256" key="2">
    <source>
        <dbReference type="ARBA" id="ARBA00022448"/>
    </source>
</evidence>
<dbReference type="PATRIC" id="fig|84022.5.peg.1286"/>
<accession>A0A0D8I7C4</accession>
<keyword evidence="5 7" id="KW-1133">Transmembrane helix</keyword>
<keyword evidence="9" id="KW-1185">Reference proteome</keyword>
<dbReference type="Proteomes" id="UP000035704">
    <property type="component" value="Chromosome"/>
</dbReference>
<evidence type="ECO:0000313" key="9">
    <source>
        <dbReference type="Proteomes" id="UP000035704"/>
    </source>
</evidence>
<feature type="transmembrane region" description="Helical" evidence="7">
    <location>
        <begin position="113"/>
        <end position="133"/>
    </location>
</feature>
<evidence type="ECO:0000256" key="4">
    <source>
        <dbReference type="ARBA" id="ARBA00022692"/>
    </source>
</evidence>
<keyword evidence="6 7" id="KW-0472">Membrane</keyword>
<dbReference type="GO" id="GO:0005886">
    <property type="term" value="C:plasma membrane"/>
    <property type="evidence" value="ECO:0007669"/>
    <property type="project" value="UniProtKB-SubCell"/>
</dbReference>
<comment type="similarity">
    <text evidence="7">Belongs to the binding-protein-dependent transport system permease family.</text>
</comment>
<dbReference type="OrthoDB" id="9783218at2"/>
<feature type="transmembrane region" description="Helical" evidence="7">
    <location>
        <begin position="139"/>
        <end position="156"/>
    </location>
</feature>
<dbReference type="PROSITE" id="PS50928">
    <property type="entry name" value="ABC_TM1"/>
    <property type="match status" value="1"/>
</dbReference>
<evidence type="ECO:0000313" key="8">
    <source>
        <dbReference type="EMBL" id="AKL94304.1"/>
    </source>
</evidence>
<dbReference type="CDD" id="cd06261">
    <property type="entry name" value="TM_PBP2"/>
    <property type="match status" value="1"/>
</dbReference>
<dbReference type="STRING" id="84022.CACET_c07940"/>
<dbReference type="InterPro" id="IPR050366">
    <property type="entry name" value="BP-dependent_transpt_permease"/>
</dbReference>
<dbReference type="InterPro" id="IPR035906">
    <property type="entry name" value="MetI-like_sf"/>
</dbReference>
<dbReference type="GO" id="GO:0055085">
    <property type="term" value="P:transmembrane transport"/>
    <property type="evidence" value="ECO:0007669"/>
    <property type="project" value="InterPro"/>
</dbReference>
<proteinExistence type="inferred from homology"/>
<keyword evidence="2 7" id="KW-0813">Transport</keyword>
<sequence length="285" mass="31414">MKKIITRMKQISFIGKLSIGIIMFFLILAILGSFLSPHPYHLPSGAPLESPSKVHWMGTDDLGIDLWAQICFGARVSLLVGFSTALLAVGLGGLLGILAAYYGGKIDGCIMGVTDLMIVIPELPMMIVLGAFFGPSLRNIILVLTLFSWTTPARIVRSKILTIKEEKYIKAAEGYGAGFFYITIKHFLPQILSLAMVSFIKLVSRAIVAEAGLAFLGLGDPTSKSWGLMLNHAMAFRGIYFTDFWKWWVLFPLICILMLVLAVSFIGKEIERKRVDDYGKQSITG</sequence>
<dbReference type="Gene3D" id="1.10.3720.10">
    <property type="entry name" value="MetI-like"/>
    <property type="match status" value="1"/>
</dbReference>
<dbReference type="Pfam" id="PF00528">
    <property type="entry name" value="BPD_transp_1"/>
    <property type="match status" value="1"/>
</dbReference>
<keyword evidence="4 7" id="KW-0812">Transmembrane</keyword>